<dbReference type="HOGENOM" id="CLU_2061650_0_0_1"/>
<evidence type="ECO:0000313" key="2">
    <source>
        <dbReference type="Proteomes" id="UP000027222"/>
    </source>
</evidence>
<dbReference type="AlphaFoldDB" id="A0A067TSG6"/>
<gene>
    <name evidence="1" type="ORF">GALMADRAFT_88571</name>
</gene>
<evidence type="ECO:0000313" key="1">
    <source>
        <dbReference type="EMBL" id="KDR82844.1"/>
    </source>
</evidence>
<accession>A0A067TSG6</accession>
<keyword evidence="2" id="KW-1185">Reference proteome</keyword>
<organism evidence="1 2">
    <name type="scientific">Galerina marginata (strain CBS 339.88)</name>
    <dbReference type="NCBI Taxonomy" id="685588"/>
    <lineage>
        <taxon>Eukaryota</taxon>
        <taxon>Fungi</taxon>
        <taxon>Dikarya</taxon>
        <taxon>Basidiomycota</taxon>
        <taxon>Agaricomycotina</taxon>
        <taxon>Agaricomycetes</taxon>
        <taxon>Agaricomycetidae</taxon>
        <taxon>Agaricales</taxon>
        <taxon>Agaricineae</taxon>
        <taxon>Strophariaceae</taxon>
        <taxon>Galerina</taxon>
    </lineage>
</organism>
<sequence>MSIFSASVSPKWPVSIWFLSYFLPSRNGSEGTALVASSIKAKHARLLPSSFVLPPPFFFSSSDTWPGCLFLFFAFKARSIFTFRSFTFNSQVCPFPFSHRLVVSQHTAASAPFLDLKSL</sequence>
<reference evidence="2" key="1">
    <citation type="journal article" date="2014" name="Proc. Natl. Acad. Sci. U.S.A.">
        <title>Extensive sampling of basidiomycete genomes demonstrates inadequacy of the white-rot/brown-rot paradigm for wood decay fungi.</title>
        <authorList>
            <person name="Riley R."/>
            <person name="Salamov A.A."/>
            <person name="Brown D.W."/>
            <person name="Nagy L.G."/>
            <person name="Floudas D."/>
            <person name="Held B.W."/>
            <person name="Levasseur A."/>
            <person name="Lombard V."/>
            <person name="Morin E."/>
            <person name="Otillar R."/>
            <person name="Lindquist E.A."/>
            <person name="Sun H."/>
            <person name="LaButti K.M."/>
            <person name="Schmutz J."/>
            <person name="Jabbour D."/>
            <person name="Luo H."/>
            <person name="Baker S.E."/>
            <person name="Pisabarro A.G."/>
            <person name="Walton J.D."/>
            <person name="Blanchette R.A."/>
            <person name="Henrissat B."/>
            <person name="Martin F."/>
            <person name="Cullen D."/>
            <person name="Hibbett D.S."/>
            <person name="Grigoriev I.V."/>
        </authorList>
    </citation>
    <scope>NUCLEOTIDE SEQUENCE [LARGE SCALE GENOMIC DNA]</scope>
    <source>
        <strain evidence="2">CBS 339.88</strain>
    </source>
</reference>
<name>A0A067TSG6_GALM3</name>
<dbReference type="EMBL" id="KL142369">
    <property type="protein sequence ID" value="KDR82844.1"/>
    <property type="molecule type" value="Genomic_DNA"/>
</dbReference>
<dbReference type="Proteomes" id="UP000027222">
    <property type="component" value="Unassembled WGS sequence"/>
</dbReference>
<proteinExistence type="predicted"/>
<protein>
    <submittedName>
        <fullName evidence="1">Uncharacterized protein</fullName>
    </submittedName>
</protein>